<reference evidence="2 3" key="1">
    <citation type="submission" date="2019-03" db="EMBL/GenBank/DDBJ databases">
        <title>Genomic Encyclopedia of Type Strains, Phase IV (KMG-IV): sequencing the most valuable type-strain genomes for metagenomic binning, comparative biology and taxonomic classification.</title>
        <authorList>
            <person name="Goeker M."/>
        </authorList>
    </citation>
    <scope>NUCLEOTIDE SEQUENCE [LARGE SCALE GENOMIC DNA]</scope>
    <source>
        <strain evidence="2 3">DSM 45707</strain>
    </source>
</reference>
<dbReference type="RefSeq" id="WP_131922904.1">
    <property type="nucleotide sequence ID" value="NZ_SMAG01000001.1"/>
</dbReference>
<evidence type="ECO:0000256" key="1">
    <source>
        <dbReference type="SAM" id="SignalP"/>
    </source>
</evidence>
<dbReference type="Pfam" id="PF14172">
    <property type="entry name" value="DUF4309"/>
    <property type="match status" value="1"/>
</dbReference>
<accession>A0A4R3L9J4</accession>
<dbReference type="OrthoDB" id="9790935at2"/>
<protein>
    <submittedName>
        <fullName evidence="2">Uncharacterized protein DUF4309</fullName>
    </submittedName>
</protein>
<dbReference type="PROSITE" id="PS51257">
    <property type="entry name" value="PROKAR_LIPOPROTEIN"/>
    <property type="match status" value="1"/>
</dbReference>
<keyword evidence="1" id="KW-0732">Signal</keyword>
<evidence type="ECO:0000313" key="3">
    <source>
        <dbReference type="Proteomes" id="UP000294937"/>
    </source>
</evidence>
<dbReference type="InterPro" id="IPR025453">
    <property type="entry name" value="DUF4309"/>
</dbReference>
<feature type="chain" id="PRO_5039099110" evidence="1">
    <location>
        <begin position="24"/>
        <end position="164"/>
    </location>
</feature>
<dbReference type="Proteomes" id="UP000294937">
    <property type="component" value="Unassembled WGS sequence"/>
</dbReference>
<name>A0A4R3L9J4_9BACL</name>
<proteinExistence type="predicted"/>
<gene>
    <name evidence="2" type="ORF">EDD58_101126</name>
</gene>
<comment type="caution">
    <text evidence="2">The sequence shown here is derived from an EMBL/GenBank/DDBJ whole genome shotgun (WGS) entry which is preliminary data.</text>
</comment>
<organism evidence="2 3">
    <name type="scientific">Hazenella coriacea</name>
    <dbReference type="NCBI Taxonomy" id="1179467"/>
    <lineage>
        <taxon>Bacteria</taxon>
        <taxon>Bacillati</taxon>
        <taxon>Bacillota</taxon>
        <taxon>Bacilli</taxon>
        <taxon>Bacillales</taxon>
        <taxon>Thermoactinomycetaceae</taxon>
        <taxon>Hazenella</taxon>
    </lineage>
</organism>
<sequence>MKKWLSWFSILCILIVMSGCSFSSNPSAGKNDQELAKQIKELAESGKTLTSEELSLKSTKDEILQQWGDPENQEASYLDYTQKGAQFTFDPNGVNKIFCYDPSLKSLTLSKLEKTFGSPAEELDTGGDYIIKYEGKNAQLYFGFDMSLQGQVEDPNVNYYYIEK</sequence>
<dbReference type="EMBL" id="SMAG01000001">
    <property type="protein sequence ID" value="TCS96493.1"/>
    <property type="molecule type" value="Genomic_DNA"/>
</dbReference>
<keyword evidence="3" id="KW-1185">Reference proteome</keyword>
<feature type="signal peptide" evidence="1">
    <location>
        <begin position="1"/>
        <end position="23"/>
    </location>
</feature>
<dbReference type="AlphaFoldDB" id="A0A4R3L9J4"/>
<evidence type="ECO:0000313" key="2">
    <source>
        <dbReference type="EMBL" id="TCS96493.1"/>
    </source>
</evidence>